<proteinExistence type="predicted"/>
<dbReference type="EMBL" id="JARKHS020012802">
    <property type="protein sequence ID" value="KAK8776565.1"/>
    <property type="molecule type" value="Genomic_DNA"/>
</dbReference>
<evidence type="ECO:0008006" key="5">
    <source>
        <dbReference type="Google" id="ProtNLM"/>
    </source>
</evidence>
<keyword evidence="2" id="KW-0732">Signal</keyword>
<gene>
    <name evidence="3" type="ORF">V5799_030096</name>
</gene>
<name>A0AAQ4EPC8_AMBAM</name>
<protein>
    <recommendedName>
        <fullName evidence="5">Secreted protein</fullName>
    </recommendedName>
</protein>
<dbReference type="Proteomes" id="UP001321473">
    <property type="component" value="Unassembled WGS sequence"/>
</dbReference>
<organism evidence="3 4">
    <name type="scientific">Amblyomma americanum</name>
    <name type="common">Lone star tick</name>
    <dbReference type="NCBI Taxonomy" id="6943"/>
    <lineage>
        <taxon>Eukaryota</taxon>
        <taxon>Metazoa</taxon>
        <taxon>Ecdysozoa</taxon>
        <taxon>Arthropoda</taxon>
        <taxon>Chelicerata</taxon>
        <taxon>Arachnida</taxon>
        <taxon>Acari</taxon>
        <taxon>Parasitiformes</taxon>
        <taxon>Ixodida</taxon>
        <taxon>Ixodoidea</taxon>
        <taxon>Ixodidae</taxon>
        <taxon>Amblyomminae</taxon>
        <taxon>Amblyomma</taxon>
    </lineage>
</organism>
<evidence type="ECO:0000313" key="4">
    <source>
        <dbReference type="Proteomes" id="UP001321473"/>
    </source>
</evidence>
<accession>A0AAQ4EPC8</accession>
<evidence type="ECO:0000313" key="3">
    <source>
        <dbReference type="EMBL" id="KAK8776565.1"/>
    </source>
</evidence>
<reference evidence="3 4" key="1">
    <citation type="journal article" date="2023" name="Arcadia Sci">
        <title>De novo assembly of a long-read Amblyomma americanum tick genome.</title>
        <authorList>
            <person name="Chou S."/>
            <person name="Poskanzer K.E."/>
            <person name="Rollins M."/>
            <person name="Thuy-Boun P.S."/>
        </authorList>
    </citation>
    <scope>NUCLEOTIDE SEQUENCE [LARGE SCALE GENOMIC DNA]</scope>
    <source>
        <strain evidence="3">F_SG_1</strain>
        <tissue evidence="3">Salivary glands</tissue>
    </source>
</reference>
<feature type="chain" id="PRO_5042831952" description="Secreted protein" evidence="2">
    <location>
        <begin position="26"/>
        <end position="105"/>
    </location>
</feature>
<feature type="region of interest" description="Disordered" evidence="1">
    <location>
        <begin position="85"/>
        <end position="105"/>
    </location>
</feature>
<feature type="signal peptide" evidence="2">
    <location>
        <begin position="1"/>
        <end position="25"/>
    </location>
</feature>
<evidence type="ECO:0000256" key="1">
    <source>
        <dbReference type="SAM" id="MobiDB-lite"/>
    </source>
</evidence>
<dbReference type="AlphaFoldDB" id="A0AAQ4EPC8"/>
<keyword evidence="4" id="KW-1185">Reference proteome</keyword>
<sequence>MAVIQDSSTLILAELLLWDLWKTAAEWWARFWGSFPLLGLRALSHGHNLVEEAFDVACLAVAACPTHRGDDSRNLIYIFLSRSRSLRSRSPPNRGSVLVSREWPT</sequence>
<comment type="caution">
    <text evidence="3">The sequence shown here is derived from an EMBL/GenBank/DDBJ whole genome shotgun (WGS) entry which is preliminary data.</text>
</comment>
<evidence type="ECO:0000256" key="2">
    <source>
        <dbReference type="SAM" id="SignalP"/>
    </source>
</evidence>